<dbReference type="InterPro" id="IPR038705">
    <property type="entry name" value="YabP_sf"/>
</dbReference>
<dbReference type="GO" id="GO:0030435">
    <property type="term" value="P:sporulation resulting in formation of a cellular spore"/>
    <property type="evidence" value="ECO:0007669"/>
    <property type="project" value="InterPro"/>
</dbReference>
<proteinExistence type="predicted"/>
<gene>
    <name evidence="1" type="ORF">SAMN03080614_11025</name>
</gene>
<dbReference type="NCBIfam" id="TIGR02892">
    <property type="entry name" value="spore_yabP"/>
    <property type="match status" value="1"/>
</dbReference>
<organism evidence="1 2">
    <name type="scientific">Anaerobranca gottschalkii DSM 13577</name>
    <dbReference type="NCBI Taxonomy" id="1120990"/>
    <lineage>
        <taxon>Bacteria</taxon>
        <taxon>Bacillati</taxon>
        <taxon>Bacillota</taxon>
        <taxon>Clostridia</taxon>
        <taxon>Eubacteriales</taxon>
        <taxon>Proteinivoracaceae</taxon>
        <taxon>Anaerobranca</taxon>
    </lineage>
</organism>
<reference evidence="2" key="1">
    <citation type="submission" date="2016-10" db="EMBL/GenBank/DDBJ databases">
        <authorList>
            <person name="Varghese N."/>
            <person name="Submissions S."/>
        </authorList>
    </citation>
    <scope>NUCLEOTIDE SEQUENCE [LARGE SCALE GENOMIC DNA]</scope>
    <source>
        <strain evidence="2">DSM 13577</strain>
    </source>
</reference>
<dbReference type="PIRSF" id="PIRSF011576">
    <property type="entry name" value="YabP"/>
    <property type="match status" value="1"/>
</dbReference>
<dbReference type="EMBL" id="FOIF01000102">
    <property type="protein sequence ID" value="SET24354.1"/>
    <property type="molecule type" value="Genomic_DNA"/>
</dbReference>
<dbReference type="AlphaFoldDB" id="A0A1I0CY13"/>
<dbReference type="RefSeq" id="WP_177159816.1">
    <property type="nucleotide sequence ID" value="NZ_FOIF01000102.1"/>
</dbReference>
<evidence type="ECO:0000313" key="2">
    <source>
        <dbReference type="Proteomes" id="UP000243819"/>
    </source>
</evidence>
<keyword evidence="2" id="KW-1185">Reference proteome</keyword>
<dbReference type="Gene3D" id="2.60.40.2000">
    <property type="match status" value="1"/>
</dbReference>
<dbReference type="Pfam" id="PF07873">
    <property type="entry name" value="YabP"/>
    <property type="match status" value="1"/>
</dbReference>
<name>A0A1I0CY13_9FIRM</name>
<dbReference type="InterPro" id="IPR012504">
    <property type="entry name" value="Spore_YabP"/>
</dbReference>
<evidence type="ECO:0000313" key="1">
    <source>
        <dbReference type="EMBL" id="SET24354.1"/>
    </source>
</evidence>
<protein>
    <submittedName>
        <fullName evidence="1">Sporulation protein YabP</fullName>
    </submittedName>
</protein>
<sequence length="100" mass="11521">MNMDRIKEHKEQKEHKLTLIEQKKLEITGIEEVDSFNQEEVILVTHDNNLIAIRGEDLNVKNLNTELGKVNIEGMVYEILYAAQRDGGKKGKGLMGRLFR</sequence>
<dbReference type="STRING" id="1120990.SAMN03080614_11025"/>
<dbReference type="InterPro" id="IPR022476">
    <property type="entry name" value="Spore_YabP/YqfC"/>
</dbReference>
<accession>A0A1I0CY13</accession>
<dbReference type="Proteomes" id="UP000243819">
    <property type="component" value="Unassembled WGS sequence"/>
</dbReference>